<dbReference type="RefSeq" id="WP_204117861.1">
    <property type="nucleotide sequence ID" value="NZ_BOLV01000001.1"/>
</dbReference>
<evidence type="ECO:0000256" key="2">
    <source>
        <dbReference type="ARBA" id="ARBA00022801"/>
    </source>
</evidence>
<sequence length="158" mass="17925">MVDYIKTLRGSVGHQPIILNFSGGILMNNRHEILLQRRQDFHEWGLPGGALELGETVTQACQREFREETGLEVGIKRMLGISSSGLQHYVNGDVAQAIVTFFEVSWFSGELNPDNDETTALQFFNQHQLPDIFSPQHEVIISHFFADLERGQATVYYD</sequence>
<accession>A0ABW4BEQ7</accession>
<dbReference type="Proteomes" id="UP001597199">
    <property type="component" value="Unassembled WGS sequence"/>
</dbReference>
<dbReference type="EMBL" id="JBHTOA010000016">
    <property type="protein sequence ID" value="MFD1398275.1"/>
    <property type="molecule type" value="Genomic_DNA"/>
</dbReference>
<evidence type="ECO:0000259" key="4">
    <source>
        <dbReference type="PROSITE" id="PS51462"/>
    </source>
</evidence>
<evidence type="ECO:0000313" key="5">
    <source>
        <dbReference type="EMBL" id="MFD1398275.1"/>
    </source>
</evidence>
<dbReference type="Gene3D" id="3.90.79.10">
    <property type="entry name" value="Nucleoside Triphosphate Pyrophosphohydrolase"/>
    <property type="match status" value="1"/>
</dbReference>
<feature type="domain" description="Nudix hydrolase" evidence="4">
    <location>
        <begin position="16"/>
        <end position="147"/>
    </location>
</feature>
<evidence type="ECO:0000256" key="3">
    <source>
        <dbReference type="RuleBase" id="RU003476"/>
    </source>
</evidence>
<proteinExistence type="inferred from homology"/>
<dbReference type="PANTHER" id="PTHR43046:SF2">
    <property type="entry name" value="8-OXO-DGTP DIPHOSPHATASE-RELATED"/>
    <property type="match status" value="1"/>
</dbReference>
<dbReference type="InterPro" id="IPR015797">
    <property type="entry name" value="NUDIX_hydrolase-like_dom_sf"/>
</dbReference>
<protein>
    <submittedName>
        <fullName evidence="5">NUDIX hydrolase</fullName>
    </submittedName>
</protein>
<organism evidence="5 6">
    <name type="scientific">Lacticaseibacillus suilingensis</name>
    <dbReference type="NCBI Taxonomy" id="2799577"/>
    <lineage>
        <taxon>Bacteria</taxon>
        <taxon>Bacillati</taxon>
        <taxon>Bacillota</taxon>
        <taxon>Bacilli</taxon>
        <taxon>Lactobacillales</taxon>
        <taxon>Lactobacillaceae</taxon>
        <taxon>Lacticaseibacillus</taxon>
    </lineage>
</organism>
<dbReference type="GO" id="GO:0016787">
    <property type="term" value="F:hydrolase activity"/>
    <property type="evidence" value="ECO:0007669"/>
    <property type="project" value="UniProtKB-KW"/>
</dbReference>
<reference evidence="6" key="1">
    <citation type="journal article" date="2019" name="Int. J. Syst. Evol. Microbiol.">
        <title>The Global Catalogue of Microorganisms (GCM) 10K type strain sequencing project: providing services to taxonomists for standard genome sequencing and annotation.</title>
        <authorList>
            <consortium name="The Broad Institute Genomics Platform"/>
            <consortium name="The Broad Institute Genome Sequencing Center for Infectious Disease"/>
            <person name="Wu L."/>
            <person name="Ma J."/>
        </authorList>
    </citation>
    <scope>NUCLEOTIDE SEQUENCE [LARGE SCALE GENOMIC DNA]</scope>
    <source>
        <strain evidence="6">CCM 9110</strain>
    </source>
</reference>
<evidence type="ECO:0000313" key="6">
    <source>
        <dbReference type="Proteomes" id="UP001597199"/>
    </source>
</evidence>
<keyword evidence="2 3" id="KW-0378">Hydrolase</keyword>
<dbReference type="InterPro" id="IPR020084">
    <property type="entry name" value="NUDIX_hydrolase_CS"/>
</dbReference>
<evidence type="ECO:0000256" key="1">
    <source>
        <dbReference type="ARBA" id="ARBA00001946"/>
    </source>
</evidence>
<comment type="similarity">
    <text evidence="3">Belongs to the Nudix hydrolase family.</text>
</comment>
<comment type="caution">
    <text evidence="5">The sequence shown here is derived from an EMBL/GenBank/DDBJ whole genome shotgun (WGS) entry which is preliminary data.</text>
</comment>
<dbReference type="SUPFAM" id="SSF55811">
    <property type="entry name" value="Nudix"/>
    <property type="match status" value="1"/>
</dbReference>
<gene>
    <name evidence="5" type="ORF">ACFQ41_03020</name>
</gene>
<dbReference type="PROSITE" id="PS51462">
    <property type="entry name" value="NUDIX"/>
    <property type="match status" value="1"/>
</dbReference>
<dbReference type="InterPro" id="IPR000086">
    <property type="entry name" value="NUDIX_hydrolase_dom"/>
</dbReference>
<dbReference type="CDD" id="cd04677">
    <property type="entry name" value="NUDIX_Hydrolase"/>
    <property type="match status" value="1"/>
</dbReference>
<keyword evidence="6" id="KW-1185">Reference proteome</keyword>
<dbReference type="Pfam" id="PF00293">
    <property type="entry name" value="NUDIX"/>
    <property type="match status" value="1"/>
</dbReference>
<dbReference type="PROSITE" id="PS00893">
    <property type="entry name" value="NUDIX_BOX"/>
    <property type="match status" value="1"/>
</dbReference>
<dbReference type="InterPro" id="IPR020476">
    <property type="entry name" value="Nudix_hydrolase"/>
</dbReference>
<comment type="cofactor">
    <cofactor evidence="1">
        <name>Mg(2+)</name>
        <dbReference type="ChEBI" id="CHEBI:18420"/>
    </cofactor>
</comment>
<name>A0ABW4BEQ7_9LACO</name>
<dbReference type="PRINTS" id="PR00502">
    <property type="entry name" value="NUDIXFAMILY"/>
</dbReference>
<dbReference type="PANTHER" id="PTHR43046">
    <property type="entry name" value="GDP-MANNOSE MANNOSYL HYDROLASE"/>
    <property type="match status" value="1"/>
</dbReference>